<reference evidence="2" key="2">
    <citation type="submission" date="2024-04" db="EMBL/GenBank/DDBJ databases">
        <authorList>
            <person name="Chen Y."/>
            <person name="Shah S."/>
            <person name="Dougan E. K."/>
            <person name="Thang M."/>
            <person name="Chan C."/>
        </authorList>
    </citation>
    <scope>NUCLEOTIDE SEQUENCE [LARGE SCALE GENOMIC DNA]</scope>
</reference>
<keyword evidence="3" id="KW-1185">Reference proteome</keyword>
<dbReference type="InterPro" id="IPR014954">
    <property type="entry name" value="DUF1825"/>
</dbReference>
<dbReference type="Pfam" id="PF08855">
    <property type="entry name" value="DUF1825"/>
    <property type="match status" value="1"/>
</dbReference>
<reference evidence="1" key="1">
    <citation type="submission" date="2022-10" db="EMBL/GenBank/DDBJ databases">
        <authorList>
            <person name="Chen Y."/>
            <person name="Dougan E. K."/>
            <person name="Chan C."/>
            <person name="Rhodes N."/>
            <person name="Thang M."/>
        </authorList>
    </citation>
    <scope>NUCLEOTIDE SEQUENCE</scope>
</reference>
<sequence length="393" mass="43894">MRLSGRHPRAFAIFRSTAALWFSCLGCLWFYRCFAGVTPTTLTRLRGVAGVGTLSSCRLSGCQRQQRQAVEEEGAESSASAAPSLDCITPIGPFSPFRSSACSFDSELGKGMTDLTTSSPEFAVEMSRMQLDMQMGREPEPERMRKLADGLEASHQKWQELMTRLQLSSDFQSREYFKISLSHLDGRSIDDLGKMVKYQVDCMRAVASGLMPPAPPLGLDMSPPKEGMPSATASPPMIEAEPFDSSAFTSEVVREEYDVLRRDHRQLIKMGEAYGDFDPLGKLAFLDQVEKIEERWDIFFGRLGLLGQLSPEYRQQSSDFLDSMGLTAQQFRKLLRRAHDLMRKDAEVQPFDVLQKGRAPLMVDLDLLDSNPAASVAVFAVDDQLLLQCRWSG</sequence>
<name>A0A9P1C9J5_9DINO</name>
<gene>
    <name evidence="1" type="ORF">C1SCF055_LOCUS14707</name>
</gene>
<dbReference type="EMBL" id="CAMXCT010001168">
    <property type="protein sequence ID" value="CAI3987436.1"/>
    <property type="molecule type" value="Genomic_DNA"/>
</dbReference>
<dbReference type="Proteomes" id="UP001152797">
    <property type="component" value="Unassembled WGS sequence"/>
</dbReference>
<accession>A0A9P1C9J5</accession>
<evidence type="ECO:0000313" key="3">
    <source>
        <dbReference type="Proteomes" id="UP001152797"/>
    </source>
</evidence>
<comment type="caution">
    <text evidence="1">The sequence shown here is derived from an EMBL/GenBank/DDBJ whole genome shotgun (WGS) entry which is preliminary data.</text>
</comment>
<dbReference type="EMBL" id="CAMXCT030001168">
    <property type="protein sequence ID" value="CAL4774748.1"/>
    <property type="molecule type" value="Genomic_DNA"/>
</dbReference>
<dbReference type="AlphaFoldDB" id="A0A9P1C9J5"/>
<protein>
    <submittedName>
        <fullName evidence="1">Uncharacterized protein</fullName>
    </submittedName>
</protein>
<proteinExistence type="predicted"/>
<dbReference type="OrthoDB" id="10263385at2759"/>
<dbReference type="EMBL" id="CAMXCT020001168">
    <property type="protein sequence ID" value="CAL1140811.1"/>
    <property type="molecule type" value="Genomic_DNA"/>
</dbReference>
<organism evidence="1">
    <name type="scientific">Cladocopium goreaui</name>
    <dbReference type="NCBI Taxonomy" id="2562237"/>
    <lineage>
        <taxon>Eukaryota</taxon>
        <taxon>Sar</taxon>
        <taxon>Alveolata</taxon>
        <taxon>Dinophyceae</taxon>
        <taxon>Suessiales</taxon>
        <taxon>Symbiodiniaceae</taxon>
        <taxon>Cladocopium</taxon>
    </lineage>
</organism>
<evidence type="ECO:0000313" key="2">
    <source>
        <dbReference type="EMBL" id="CAL1140811.1"/>
    </source>
</evidence>
<evidence type="ECO:0000313" key="1">
    <source>
        <dbReference type="EMBL" id="CAI3987436.1"/>
    </source>
</evidence>